<dbReference type="SUPFAM" id="SSF52096">
    <property type="entry name" value="ClpP/crotonase"/>
    <property type="match status" value="1"/>
</dbReference>
<feature type="coiled-coil region" evidence="4">
    <location>
        <begin position="291"/>
        <end position="318"/>
    </location>
</feature>
<dbReference type="Proteomes" id="UP000318833">
    <property type="component" value="Unassembled WGS sequence"/>
</dbReference>
<keyword evidence="2" id="KW-0378">Hydrolase</keyword>
<evidence type="ECO:0000256" key="3">
    <source>
        <dbReference type="ARBA" id="ARBA00022825"/>
    </source>
</evidence>
<dbReference type="EMBL" id="VLNR01000064">
    <property type="protein sequence ID" value="TSE05252.1"/>
    <property type="molecule type" value="Genomic_DNA"/>
</dbReference>
<dbReference type="GO" id="GO:0006515">
    <property type="term" value="P:protein quality control for misfolded or incompletely synthesized proteins"/>
    <property type="evidence" value="ECO:0007669"/>
    <property type="project" value="TreeGrafter"/>
</dbReference>
<dbReference type="GO" id="GO:0004252">
    <property type="term" value="F:serine-type endopeptidase activity"/>
    <property type="evidence" value="ECO:0007669"/>
    <property type="project" value="TreeGrafter"/>
</dbReference>
<accession>A0A554VE22</accession>
<dbReference type="InterPro" id="IPR023562">
    <property type="entry name" value="ClpP/TepA"/>
</dbReference>
<dbReference type="InterPro" id="IPR029045">
    <property type="entry name" value="ClpP/crotonase-like_dom_sf"/>
</dbReference>
<dbReference type="Gene3D" id="3.90.226.10">
    <property type="entry name" value="2-enoyl-CoA Hydratase, Chain A, domain 1"/>
    <property type="match status" value="1"/>
</dbReference>
<dbReference type="PANTHER" id="PTHR10381">
    <property type="entry name" value="ATP-DEPENDENT CLP PROTEASE PROTEOLYTIC SUBUNIT"/>
    <property type="match status" value="1"/>
</dbReference>
<evidence type="ECO:0000313" key="6">
    <source>
        <dbReference type="EMBL" id="TSE05252.1"/>
    </source>
</evidence>
<organism evidence="6 7">
    <name type="scientific">Aquimarina algiphila</name>
    <dbReference type="NCBI Taxonomy" id="2047982"/>
    <lineage>
        <taxon>Bacteria</taxon>
        <taxon>Pseudomonadati</taxon>
        <taxon>Bacteroidota</taxon>
        <taxon>Flavobacteriia</taxon>
        <taxon>Flavobacteriales</taxon>
        <taxon>Flavobacteriaceae</taxon>
        <taxon>Aquimarina</taxon>
    </lineage>
</organism>
<reference evidence="6 7" key="1">
    <citation type="submission" date="2019-07" db="EMBL/GenBank/DDBJ databases">
        <title>The draft genome sequence of Aquimarina algiphila M91.</title>
        <authorList>
            <person name="Meng X."/>
        </authorList>
    </citation>
    <scope>NUCLEOTIDE SEQUENCE [LARGE SCALE GENOMIC DNA]</scope>
    <source>
        <strain evidence="6 7">M91</strain>
    </source>
</reference>
<comment type="caution">
    <text evidence="6">The sequence shown here is derived from an EMBL/GenBank/DDBJ whole genome shotgun (WGS) entry which is preliminary data.</text>
</comment>
<dbReference type="OrthoDB" id="1243473at2"/>
<feature type="region of interest" description="Disordered" evidence="5">
    <location>
        <begin position="328"/>
        <end position="362"/>
    </location>
</feature>
<evidence type="ECO:0000256" key="5">
    <source>
        <dbReference type="SAM" id="MobiDB-lite"/>
    </source>
</evidence>
<dbReference type="GO" id="GO:0051117">
    <property type="term" value="F:ATPase binding"/>
    <property type="evidence" value="ECO:0007669"/>
    <property type="project" value="TreeGrafter"/>
</dbReference>
<keyword evidence="7" id="KW-1185">Reference proteome</keyword>
<dbReference type="PANTHER" id="PTHR10381:SF70">
    <property type="entry name" value="ATP-DEPENDENT CLP PROTEASE PROTEOLYTIC SUBUNIT"/>
    <property type="match status" value="1"/>
</dbReference>
<evidence type="ECO:0000256" key="1">
    <source>
        <dbReference type="ARBA" id="ARBA00022670"/>
    </source>
</evidence>
<dbReference type="Pfam" id="PF00574">
    <property type="entry name" value="CLP_protease"/>
    <property type="match status" value="1"/>
</dbReference>
<keyword evidence="4" id="KW-0175">Coiled coil</keyword>
<dbReference type="GO" id="GO:0009368">
    <property type="term" value="C:endopeptidase Clp complex"/>
    <property type="evidence" value="ECO:0007669"/>
    <property type="project" value="TreeGrafter"/>
</dbReference>
<dbReference type="RefSeq" id="WP_143918178.1">
    <property type="nucleotide sequence ID" value="NZ_CANMIK010000072.1"/>
</dbReference>
<keyword evidence="3" id="KW-0720">Serine protease</keyword>
<proteinExistence type="predicted"/>
<evidence type="ECO:0000256" key="2">
    <source>
        <dbReference type="ARBA" id="ARBA00022801"/>
    </source>
</evidence>
<gene>
    <name evidence="6" type="ORF">FOF46_23605</name>
</gene>
<sequence>MSIGTIYIVGDIGNLDGKGITLESVIAQVNANKDAPEYLVKIKSLGGSVEVGFDIHNYLKSLDKPVTTLAIGEVASIASVIFMAGTKRIMLPNSHLLIHNPWLQPQGGYEADHLITLGNDLKKTESELVDFYAKQTGNTKEAISPLMRDETTIDPKRAKELGFATEVLEVKAEPFAYLTHNKKQKMNTKKKKSFISQFMDALKDEEVLNLVIKTADGSDLDFPELEDGDTIMLGAKATIDGEDAQGEYLMATGQTFVFESGELTEIKEEEMEEEASFDPEKFKQEVIEAVSTIFNKKIEKVEEENKSLKETIEKREKVFASLKALASKEDADKKGQGKKPGEHKNKKPVNVLANGIANRKNK</sequence>
<feature type="compositionally biased region" description="Basic and acidic residues" evidence="5">
    <location>
        <begin position="328"/>
        <end position="343"/>
    </location>
</feature>
<name>A0A554VE22_9FLAO</name>
<dbReference type="CDD" id="cd07016">
    <property type="entry name" value="S14_ClpP_1"/>
    <property type="match status" value="1"/>
</dbReference>
<protein>
    <submittedName>
        <fullName evidence="6">Clp protease ClpP</fullName>
    </submittedName>
</protein>
<dbReference type="GO" id="GO:0004176">
    <property type="term" value="F:ATP-dependent peptidase activity"/>
    <property type="evidence" value="ECO:0007669"/>
    <property type="project" value="TreeGrafter"/>
</dbReference>
<keyword evidence="1 6" id="KW-0645">Protease</keyword>
<dbReference type="AlphaFoldDB" id="A0A554VE22"/>
<evidence type="ECO:0000256" key="4">
    <source>
        <dbReference type="SAM" id="Coils"/>
    </source>
</evidence>
<evidence type="ECO:0000313" key="7">
    <source>
        <dbReference type="Proteomes" id="UP000318833"/>
    </source>
</evidence>